<accession>A0A9N9SCK7</accession>
<evidence type="ECO:0000313" key="1">
    <source>
        <dbReference type="EMBL" id="CAG9814633.1"/>
    </source>
</evidence>
<dbReference type="Proteomes" id="UP001153737">
    <property type="component" value="Chromosome 11"/>
</dbReference>
<protein>
    <submittedName>
        <fullName evidence="1">Uncharacterized protein</fullName>
    </submittedName>
</protein>
<reference evidence="1" key="2">
    <citation type="submission" date="2022-10" db="EMBL/GenBank/DDBJ databases">
        <authorList>
            <consortium name="ENA_rothamsted_submissions"/>
            <consortium name="culmorum"/>
            <person name="King R."/>
        </authorList>
    </citation>
    <scope>NUCLEOTIDE SEQUENCE</scope>
</reference>
<organism evidence="1 2">
    <name type="scientific">Phaedon cochleariae</name>
    <name type="common">Mustard beetle</name>
    <dbReference type="NCBI Taxonomy" id="80249"/>
    <lineage>
        <taxon>Eukaryota</taxon>
        <taxon>Metazoa</taxon>
        <taxon>Ecdysozoa</taxon>
        <taxon>Arthropoda</taxon>
        <taxon>Hexapoda</taxon>
        <taxon>Insecta</taxon>
        <taxon>Pterygota</taxon>
        <taxon>Neoptera</taxon>
        <taxon>Endopterygota</taxon>
        <taxon>Coleoptera</taxon>
        <taxon>Polyphaga</taxon>
        <taxon>Cucujiformia</taxon>
        <taxon>Chrysomeloidea</taxon>
        <taxon>Chrysomelidae</taxon>
        <taxon>Chrysomelinae</taxon>
        <taxon>Chrysomelini</taxon>
        <taxon>Phaedon</taxon>
    </lineage>
</organism>
<reference evidence="1" key="1">
    <citation type="submission" date="2022-01" db="EMBL/GenBank/DDBJ databases">
        <authorList>
            <person name="King R."/>
        </authorList>
    </citation>
    <scope>NUCLEOTIDE SEQUENCE</scope>
</reference>
<name>A0A9N9SCK7_PHACE</name>
<keyword evidence="2" id="KW-1185">Reference proteome</keyword>
<evidence type="ECO:0000313" key="2">
    <source>
        <dbReference type="Proteomes" id="UP001153737"/>
    </source>
</evidence>
<dbReference type="EMBL" id="OU896717">
    <property type="protein sequence ID" value="CAG9814633.1"/>
    <property type="molecule type" value="Genomic_DNA"/>
</dbReference>
<sequence length="295" mass="32575">MPPTEYFNLDVCSQLTNILFTGYSVLGQKTNGTGDAIKGKAEKSGFTVNEASKKYSTSLTKVTEIVKGAFKAVGLEFQRFVPKDEANWYGTAGPYLNFFCGYGLRWKELRLGHSQMSVGKEEGKSKIFMVESYGLHGGHHILLEGCTFPPEKGSSMVQSLGPMTILLYYIRCEPQYRDKWLAAAKRTFAFTPDIDQLLAAEKHKKNASEIRHLIGMMADICRIATTRQATRVFLPLCMVAFATADDTNCAHASLVRPATLPCGKITAELGPTMITRLNFSEKGAFMLCFHAVGPL</sequence>
<proteinExistence type="predicted"/>
<dbReference type="AlphaFoldDB" id="A0A9N9SCK7"/>
<gene>
    <name evidence="1" type="ORF">PHAECO_LOCUS2613</name>
</gene>
<dbReference type="OrthoDB" id="6770283at2759"/>